<dbReference type="RefSeq" id="WP_204971106.1">
    <property type="nucleotide sequence ID" value="NZ_JAAZTS010000002.1"/>
</dbReference>
<sequence>MSKEIEEMVLRNQYNQLPMQKKLQLRDEYLRRSGMSLITFYQKLRTDNFKKLERELFEELFNNFNN</sequence>
<evidence type="ECO:0000313" key="2">
    <source>
        <dbReference type="Proteomes" id="UP000698924"/>
    </source>
</evidence>
<dbReference type="Proteomes" id="UP000698924">
    <property type="component" value="Unassembled WGS sequence"/>
</dbReference>
<protein>
    <submittedName>
        <fullName evidence="1">Uncharacterized protein</fullName>
    </submittedName>
</protein>
<reference evidence="1 2" key="1">
    <citation type="journal article" date="2021" name="Sci. Rep.">
        <title>The distribution of antibiotic resistance genes in chicken gut microbiota commensals.</title>
        <authorList>
            <person name="Juricova H."/>
            <person name="Matiasovicova J."/>
            <person name="Kubasova T."/>
            <person name="Cejkova D."/>
            <person name="Rychlik I."/>
        </authorList>
    </citation>
    <scope>NUCLEOTIDE SEQUENCE [LARGE SCALE GENOMIC DNA]</scope>
    <source>
        <strain evidence="1 2">An421</strain>
    </source>
</reference>
<accession>A0AA40ZSF5</accession>
<gene>
    <name evidence="1" type="ORF">H6D15_03335</name>
</gene>
<dbReference type="AlphaFoldDB" id="A0AA40ZSF5"/>
<evidence type="ECO:0000313" key="1">
    <source>
        <dbReference type="EMBL" id="MBM6856640.1"/>
    </source>
</evidence>
<comment type="caution">
    <text evidence="1">The sequence shown here is derived from an EMBL/GenBank/DDBJ whole genome shotgun (WGS) entry which is preliminary data.</text>
</comment>
<dbReference type="EMBL" id="JACJMO010000002">
    <property type="protein sequence ID" value="MBM6856640.1"/>
    <property type="molecule type" value="Genomic_DNA"/>
</dbReference>
<name>A0AA40ZSF5_9BACT</name>
<proteinExistence type="predicted"/>
<organism evidence="1 2">
    <name type="scientific">Caecibacteroides pullorum</name>
    <dbReference type="NCBI Taxonomy" id="2725562"/>
    <lineage>
        <taxon>Bacteria</taxon>
        <taxon>Pseudomonadati</taxon>
        <taxon>Bacteroidota</taxon>
        <taxon>Bacteroidia</taxon>
        <taxon>Bacteroidales</taxon>
        <taxon>Bacteroidaceae</taxon>
        <taxon>Caecibacteroides</taxon>
    </lineage>
</organism>
<keyword evidence="2" id="KW-1185">Reference proteome</keyword>